<feature type="transmembrane region" description="Helical" evidence="1">
    <location>
        <begin position="170"/>
        <end position="191"/>
    </location>
</feature>
<proteinExistence type="predicted"/>
<evidence type="ECO:0000256" key="1">
    <source>
        <dbReference type="SAM" id="Phobius"/>
    </source>
</evidence>
<keyword evidence="3" id="KW-1185">Reference proteome</keyword>
<sequence length="273" mass="29363">MGNRRTPRHTRSEAGIRLDERPSRIGLGVAITVSVVGLLMLGRTAPGMQVAATVRGVFSFFSGVIALVSLTTTVALGLLSADRIVLPVIGRIRSQLAHRAAAVLGMGFLAVHVIMKIIESRTSLASVVLPLGVSGQSLYVGFGAVASDLMILVFLTGVARARFADNRRPWMWRLLHGAAYLAWPLSVLHGLTAGRRPAEWVTWSYVVCLVAVGAALLIRVISELQPREIPVREEIVVERPAVAELTPPTSIVGRIPRQAREDPPELRRVGGVG</sequence>
<dbReference type="RefSeq" id="WP_413224132.1">
    <property type="nucleotide sequence ID" value="NZ_JBLAUZ010000002.1"/>
</dbReference>
<comment type="caution">
    <text evidence="2">The sequence shown here is derived from an EMBL/GenBank/DDBJ whole genome shotgun (WGS) entry which is preliminary data.</text>
</comment>
<feature type="transmembrane region" description="Helical" evidence="1">
    <location>
        <begin position="57"/>
        <end position="79"/>
    </location>
</feature>
<feature type="transmembrane region" description="Helical" evidence="1">
    <location>
        <begin position="203"/>
        <end position="222"/>
    </location>
</feature>
<name>A0ABP6KCM0_9ACTN</name>
<reference evidence="3" key="1">
    <citation type="journal article" date="2019" name="Int. J. Syst. Evol. Microbiol.">
        <title>The Global Catalogue of Microorganisms (GCM) 10K type strain sequencing project: providing services to taxonomists for standard genome sequencing and annotation.</title>
        <authorList>
            <consortium name="The Broad Institute Genomics Platform"/>
            <consortium name="The Broad Institute Genome Sequencing Center for Infectious Disease"/>
            <person name="Wu L."/>
            <person name="Ma J."/>
        </authorList>
    </citation>
    <scope>NUCLEOTIDE SEQUENCE [LARGE SCALE GENOMIC DNA]</scope>
    <source>
        <strain evidence="3">JCM 3106</strain>
    </source>
</reference>
<dbReference type="Proteomes" id="UP001499930">
    <property type="component" value="Unassembled WGS sequence"/>
</dbReference>
<evidence type="ECO:0008006" key="4">
    <source>
        <dbReference type="Google" id="ProtNLM"/>
    </source>
</evidence>
<evidence type="ECO:0000313" key="3">
    <source>
        <dbReference type="Proteomes" id="UP001499930"/>
    </source>
</evidence>
<organism evidence="2 3">
    <name type="scientific">Streptosporangium longisporum</name>
    <dbReference type="NCBI Taxonomy" id="46187"/>
    <lineage>
        <taxon>Bacteria</taxon>
        <taxon>Bacillati</taxon>
        <taxon>Actinomycetota</taxon>
        <taxon>Actinomycetes</taxon>
        <taxon>Streptosporangiales</taxon>
        <taxon>Streptosporangiaceae</taxon>
        <taxon>Streptosporangium</taxon>
    </lineage>
</organism>
<accession>A0ABP6KCM0</accession>
<feature type="transmembrane region" description="Helical" evidence="1">
    <location>
        <begin position="138"/>
        <end position="158"/>
    </location>
</feature>
<keyword evidence="1" id="KW-0472">Membrane</keyword>
<protein>
    <recommendedName>
        <fullName evidence="4">Ferric oxidoreductase domain-containing protein</fullName>
    </recommendedName>
</protein>
<keyword evidence="1" id="KW-0812">Transmembrane</keyword>
<gene>
    <name evidence="2" type="ORF">GCM10017559_10880</name>
</gene>
<feature type="transmembrane region" description="Helical" evidence="1">
    <location>
        <begin position="25"/>
        <end position="45"/>
    </location>
</feature>
<keyword evidence="1" id="KW-1133">Transmembrane helix</keyword>
<feature type="transmembrane region" description="Helical" evidence="1">
    <location>
        <begin position="100"/>
        <end position="118"/>
    </location>
</feature>
<dbReference type="EMBL" id="BAAAWD010000006">
    <property type="protein sequence ID" value="GAA2992543.1"/>
    <property type="molecule type" value="Genomic_DNA"/>
</dbReference>
<evidence type="ECO:0000313" key="2">
    <source>
        <dbReference type="EMBL" id="GAA2992543.1"/>
    </source>
</evidence>